<reference evidence="2" key="2">
    <citation type="journal article" date="2021" name="Microbiome">
        <title>Successional dynamics and alternative stable states in a saline activated sludge microbial community over 9 years.</title>
        <authorList>
            <person name="Wang Y."/>
            <person name="Ye J."/>
            <person name="Ju F."/>
            <person name="Liu L."/>
            <person name="Boyd J.A."/>
            <person name="Deng Y."/>
            <person name="Parks D.H."/>
            <person name="Jiang X."/>
            <person name="Yin X."/>
            <person name="Woodcroft B.J."/>
            <person name="Tyson G.W."/>
            <person name="Hugenholtz P."/>
            <person name="Polz M.F."/>
            <person name="Zhang T."/>
        </authorList>
    </citation>
    <scope>NUCLEOTIDE SEQUENCE</scope>
    <source>
        <strain evidence="2">HKST-UBA02</strain>
    </source>
</reference>
<evidence type="ECO:0000313" key="2">
    <source>
        <dbReference type="EMBL" id="MCA9758850.1"/>
    </source>
</evidence>
<evidence type="ECO:0000313" key="3">
    <source>
        <dbReference type="Proteomes" id="UP000739538"/>
    </source>
</evidence>
<reference evidence="2" key="1">
    <citation type="submission" date="2020-04" db="EMBL/GenBank/DDBJ databases">
        <authorList>
            <person name="Zhang T."/>
        </authorList>
    </citation>
    <scope>NUCLEOTIDE SEQUENCE</scope>
    <source>
        <strain evidence="2">HKST-UBA02</strain>
    </source>
</reference>
<dbReference type="EMBL" id="JAGQHS010000221">
    <property type="protein sequence ID" value="MCA9758850.1"/>
    <property type="molecule type" value="Genomic_DNA"/>
</dbReference>
<dbReference type="SUPFAM" id="SSF63829">
    <property type="entry name" value="Calcium-dependent phosphotriesterase"/>
    <property type="match status" value="1"/>
</dbReference>
<evidence type="ECO:0000256" key="1">
    <source>
        <dbReference type="SAM" id="SignalP"/>
    </source>
</evidence>
<organism evidence="2 3">
    <name type="scientific">Eiseniibacteriota bacterium</name>
    <dbReference type="NCBI Taxonomy" id="2212470"/>
    <lineage>
        <taxon>Bacteria</taxon>
        <taxon>Candidatus Eiseniibacteriota</taxon>
    </lineage>
</organism>
<feature type="signal peptide" evidence="1">
    <location>
        <begin position="1"/>
        <end position="29"/>
    </location>
</feature>
<dbReference type="AlphaFoldDB" id="A0A956NKK9"/>
<comment type="caution">
    <text evidence="2">The sequence shown here is derived from an EMBL/GenBank/DDBJ whole genome shotgun (WGS) entry which is preliminary data.</text>
</comment>
<keyword evidence="1" id="KW-0732">Signal</keyword>
<gene>
    <name evidence="2" type="ORF">KDA27_23855</name>
</gene>
<proteinExistence type="predicted"/>
<feature type="chain" id="PRO_5037603129" evidence="1">
    <location>
        <begin position="30"/>
        <end position="430"/>
    </location>
</feature>
<dbReference type="SUPFAM" id="SSF75011">
    <property type="entry name" value="3-carboxy-cis,cis-mucoante lactonizing enzyme"/>
    <property type="match status" value="1"/>
</dbReference>
<accession>A0A956NKK9</accession>
<name>A0A956NKK9_UNCEI</name>
<dbReference type="Proteomes" id="UP000739538">
    <property type="component" value="Unassembled WGS sequence"/>
</dbReference>
<protein>
    <submittedName>
        <fullName evidence="2">T9SS type A sorting domain-containing protein</fullName>
    </submittedName>
</protein>
<sequence>MANSRLTSWCIATSAAVAMAAALPGIGQAAPAYDAYTICAVGSTAHLLDPNGDSVHTWVASGTAQTSCYLLEDGSVLFPIRNLQCVSPPHNGAYPSGRFQKISWDGDIVWDYLFCDPTARAGYDVEPMPNGNILIPTDGSSVGKVFEVQPTGPTSGDIVWECDLPLELVSGNTYMNSVSYNPELDLVVVDMQTPQRKVVVIDHSLPTAPVVQVYQVSGSGRVHAAAWSHRYFLGTDIEMPDIDEEAMRLNSPLVVDNGLDRVVEWDWATSATTTIPYSFSDHEGSVQRLPNGNTLVTRGGSTQIQQIDDSGAVMRTINAPGQIQRAYGYGPTYPGLSNLFPTAVSEPDASVPELNLIFDQSTQSGEIRLANATDAEVQVRIFSVSGRMVHETWGRGSTVSFRANDLASGFYYVDVRFDGLSKRTHFVKVR</sequence>